<protein>
    <submittedName>
        <fullName evidence="1">Uncharacterized protein</fullName>
    </submittedName>
</protein>
<dbReference type="Proteomes" id="UP000236248">
    <property type="component" value="Chromosome NCAV"/>
</dbReference>
<organism evidence="1 2">
    <name type="scientific">Candidatus Nitrosocaldus cavascurensis</name>
    <dbReference type="NCBI Taxonomy" id="2058097"/>
    <lineage>
        <taxon>Archaea</taxon>
        <taxon>Nitrososphaerota</taxon>
        <taxon>Nitrososphaeria</taxon>
        <taxon>Candidatus Nitrosocaldales</taxon>
        <taxon>Candidatus Nitrosocaldaceae</taxon>
        <taxon>Candidatus Nitrosocaldus</taxon>
    </lineage>
</organism>
<gene>
    <name evidence="1" type="ORF">NCAV_0707</name>
</gene>
<reference evidence="2" key="1">
    <citation type="submission" date="2018-01" db="EMBL/GenBank/DDBJ databases">
        <authorList>
            <person name="Kerou L M."/>
        </authorList>
    </citation>
    <scope>NUCLEOTIDE SEQUENCE [LARGE SCALE GENOMIC DNA]</scope>
    <source>
        <strain evidence="2">SCU2</strain>
    </source>
</reference>
<dbReference type="AlphaFoldDB" id="A0A2K5AQE8"/>
<dbReference type="EMBL" id="LT981265">
    <property type="protein sequence ID" value="SPC33888.1"/>
    <property type="molecule type" value="Genomic_DNA"/>
</dbReference>
<proteinExistence type="predicted"/>
<dbReference type="KEGG" id="ncv:NCAV_0707"/>
<accession>A0A2K5AQE8</accession>
<name>A0A2K5AQE8_9ARCH</name>
<evidence type="ECO:0000313" key="1">
    <source>
        <dbReference type="EMBL" id="SPC33888.1"/>
    </source>
</evidence>
<sequence length="185" mass="21878">MSLNKRYLDSDTYILVSFTALKHHFYPSDIPSNDILKRGQYIHDLIERDLQSKIKGILREINLITPYCIIGNKKVLLAGHIDAINVDYGLIYEIKSLQYWQGYKDLVLLQTCFYAELYERFKANCKYDYLPELTGIVILPYTYKLDGKKIVDLSYTLEQFKKDEIFQLRDRVRMHIDAYISDLIM</sequence>
<dbReference type="GeneID" id="41594772"/>
<dbReference type="RefSeq" id="WP_103287330.1">
    <property type="nucleotide sequence ID" value="NZ_LT981265.1"/>
</dbReference>
<dbReference type="Gene3D" id="3.90.320.10">
    <property type="match status" value="1"/>
</dbReference>
<dbReference type="InterPro" id="IPR011604">
    <property type="entry name" value="PDDEXK-like_dom_sf"/>
</dbReference>
<evidence type="ECO:0000313" key="2">
    <source>
        <dbReference type="Proteomes" id="UP000236248"/>
    </source>
</evidence>
<keyword evidence="2" id="KW-1185">Reference proteome</keyword>